<dbReference type="EMBL" id="GBXM01008337">
    <property type="protein sequence ID" value="JAI00241.1"/>
    <property type="molecule type" value="Transcribed_RNA"/>
</dbReference>
<evidence type="ECO:0000313" key="1">
    <source>
        <dbReference type="EMBL" id="JAI00241.1"/>
    </source>
</evidence>
<proteinExistence type="predicted"/>
<dbReference type="AlphaFoldDB" id="A0A0E9XEJ8"/>
<accession>A0A0E9XEJ8</accession>
<sequence length="64" mass="7487">MGTRLCFNVHRSFRFYLQQCFFNFFYKFCYFLNTQTVGGTQRAASINTMFSKCRGDISATPCRG</sequence>
<protein>
    <submittedName>
        <fullName evidence="1">Uncharacterized protein</fullName>
    </submittedName>
</protein>
<organism evidence="1">
    <name type="scientific">Anguilla anguilla</name>
    <name type="common">European freshwater eel</name>
    <name type="synonym">Muraena anguilla</name>
    <dbReference type="NCBI Taxonomy" id="7936"/>
    <lineage>
        <taxon>Eukaryota</taxon>
        <taxon>Metazoa</taxon>
        <taxon>Chordata</taxon>
        <taxon>Craniata</taxon>
        <taxon>Vertebrata</taxon>
        <taxon>Euteleostomi</taxon>
        <taxon>Actinopterygii</taxon>
        <taxon>Neopterygii</taxon>
        <taxon>Teleostei</taxon>
        <taxon>Anguilliformes</taxon>
        <taxon>Anguillidae</taxon>
        <taxon>Anguilla</taxon>
    </lineage>
</organism>
<name>A0A0E9XEJ8_ANGAN</name>
<reference evidence="1" key="1">
    <citation type="submission" date="2014-11" db="EMBL/GenBank/DDBJ databases">
        <authorList>
            <person name="Amaro Gonzalez C."/>
        </authorList>
    </citation>
    <scope>NUCLEOTIDE SEQUENCE</scope>
</reference>
<reference evidence="1" key="2">
    <citation type="journal article" date="2015" name="Fish Shellfish Immunol.">
        <title>Early steps in the European eel (Anguilla anguilla)-Vibrio vulnificus interaction in the gills: Role of the RtxA13 toxin.</title>
        <authorList>
            <person name="Callol A."/>
            <person name="Pajuelo D."/>
            <person name="Ebbesson L."/>
            <person name="Teles M."/>
            <person name="MacKenzie S."/>
            <person name="Amaro C."/>
        </authorList>
    </citation>
    <scope>NUCLEOTIDE SEQUENCE</scope>
</reference>